<keyword evidence="1" id="KW-1133">Transmembrane helix</keyword>
<reference evidence="2 3" key="1">
    <citation type="submission" date="2016-10" db="EMBL/GenBank/DDBJ databases">
        <authorList>
            <person name="Varghese N."/>
            <person name="Submissions S."/>
        </authorList>
    </citation>
    <scope>NUCLEOTIDE SEQUENCE [LARGE SCALE GENOMIC DNA]</scope>
    <source>
        <strain evidence="2 3">RHA_55</strain>
    </source>
</reference>
<gene>
    <name evidence="2" type="ORF">SAMN04489797_2925</name>
</gene>
<evidence type="ECO:0000313" key="3">
    <source>
        <dbReference type="Proteomes" id="UP000198963"/>
    </source>
</evidence>
<proteinExistence type="predicted"/>
<feature type="transmembrane region" description="Helical" evidence="1">
    <location>
        <begin position="42"/>
        <end position="62"/>
    </location>
</feature>
<name>A0A1H1WPQ6_9FLAO</name>
<feature type="transmembrane region" description="Helical" evidence="1">
    <location>
        <begin position="74"/>
        <end position="94"/>
    </location>
</feature>
<keyword evidence="1" id="KW-0472">Membrane</keyword>
<dbReference type="AlphaFoldDB" id="A0A1H1WPQ6"/>
<evidence type="ECO:0000256" key="1">
    <source>
        <dbReference type="SAM" id="Phobius"/>
    </source>
</evidence>
<accession>A0A1H1WPQ6</accession>
<organism evidence="2 3">
    <name type="scientific">Winogradskyella sediminis</name>
    <dbReference type="NCBI Taxonomy" id="1382466"/>
    <lineage>
        <taxon>Bacteria</taxon>
        <taxon>Pseudomonadati</taxon>
        <taxon>Bacteroidota</taxon>
        <taxon>Flavobacteriia</taxon>
        <taxon>Flavobacteriales</taxon>
        <taxon>Flavobacteriaceae</taxon>
        <taxon>Winogradskyella</taxon>
    </lineage>
</organism>
<evidence type="ECO:0000313" key="2">
    <source>
        <dbReference type="EMBL" id="SDS98139.1"/>
    </source>
</evidence>
<feature type="transmembrane region" description="Helical" evidence="1">
    <location>
        <begin position="12"/>
        <end position="36"/>
    </location>
</feature>
<protein>
    <submittedName>
        <fullName evidence="2">Uncharacterized protein</fullName>
    </submittedName>
</protein>
<keyword evidence="3" id="KW-1185">Reference proteome</keyword>
<dbReference type="Proteomes" id="UP000198963">
    <property type="component" value="Chromosome I"/>
</dbReference>
<keyword evidence="1" id="KW-0812">Transmembrane</keyword>
<dbReference type="STRING" id="1249933.SAMN04489797_2925"/>
<dbReference type="EMBL" id="LT629774">
    <property type="protein sequence ID" value="SDS98139.1"/>
    <property type="molecule type" value="Genomic_DNA"/>
</dbReference>
<sequence>MEKKDDYPVIFYIMRIVNIFSLIIFNFFMIIGVSYIASYFLLLFYLWLLFALSVVEIGYVIRGDRELFIAYKKTNIFFISFYFISIMNVIYHYIF</sequence>